<proteinExistence type="predicted"/>
<accession>A0A0A9AXU3</accession>
<name>A0A0A9AXU3_ARUDO</name>
<dbReference type="EMBL" id="GBRH01241949">
    <property type="protein sequence ID" value="JAD55946.1"/>
    <property type="molecule type" value="Transcribed_RNA"/>
</dbReference>
<reference evidence="1" key="2">
    <citation type="journal article" date="2015" name="Data Brief">
        <title>Shoot transcriptome of the giant reed, Arundo donax.</title>
        <authorList>
            <person name="Barrero R.A."/>
            <person name="Guerrero F.D."/>
            <person name="Moolhuijzen P."/>
            <person name="Goolsby J.A."/>
            <person name="Tidwell J."/>
            <person name="Bellgard S.E."/>
            <person name="Bellgard M.I."/>
        </authorList>
    </citation>
    <scope>NUCLEOTIDE SEQUENCE</scope>
    <source>
        <tissue evidence="1">Shoot tissue taken approximately 20 cm above the soil surface</tissue>
    </source>
</reference>
<evidence type="ECO:0000313" key="1">
    <source>
        <dbReference type="EMBL" id="JAD55946.1"/>
    </source>
</evidence>
<reference evidence="1" key="1">
    <citation type="submission" date="2014-09" db="EMBL/GenBank/DDBJ databases">
        <authorList>
            <person name="Magalhaes I.L.F."/>
            <person name="Oliveira U."/>
            <person name="Santos F.R."/>
            <person name="Vidigal T.H.D.A."/>
            <person name="Brescovit A.D."/>
            <person name="Santos A.J."/>
        </authorList>
    </citation>
    <scope>NUCLEOTIDE SEQUENCE</scope>
    <source>
        <tissue evidence="1">Shoot tissue taken approximately 20 cm above the soil surface</tissue>
    </source>
</reference>
<dbReference type="AlphaFoldDB" id="A0A0A9AXU3"/>
<organism evidence="1">
    <name type="scientific">Arundo donax</name>
    <name type="common">Giant reed</name>
    <name type="synonym">Donax arundinaceus</name>
    <dbReference type="NCBI Taxonomy" id="35708"/>
    <lineage>
        <taxon>Eukaryota</taxon>
        <taxon>Viridiplantae</taxon>
        <taxon>Streptophyta</taxon>
        <taxon>Embryophyta</taxon>
        <taxon>Tracheophyta</taxon>
        <taxon>Spermatophyta</taxon>
        <taxon>Magnoliopsida</taxon>
        <taxon>Liliopsida</taxon>
        <taxon>Poales</taxon>
        <taxon>Poaceae</taxon>
        <taxon>PACMAD clade</taxon>
        <taxon>Arundinoideae</taxon>
        <taxon>Arundineae</taxon>
        <taxon>Arundo</taxon>
    </lineage>
</organism>
<protein>
    <submittedName>
        <fullName evidence="1">Uncharacterized protein</fullName>
    </submittedName>
</protein>
<sequence>MFQCPLVFYFESFHGTFLLQERFCQPEITHAV</sequence>